<comment type="subcellular location">
    <subcellularLocation>
        <location evidence="1">Cell outer membrane</location>
    </subcellularLocation>
</comment>
<keyword evidence="5" id="KW-0732">Signal</keyword>
<evidence type="ECO:0000313" key="7">
    <source>
        <dbReference type="EMBL" id="PJJ70385.1"/>
    </source>
</evidence>
<dbReference type="GO" id="GO:0009279">
    <property type="term" value="C:cell outer membrane"/>
    <property type="evidence" value="ECO:0007669"/>
    <property type="project" value="UniProtKB-SubCell"/>
</dbReference>
<evidence type="ECO:0000256" key="3">
    <source>
        <dbReference type="ARBA" id="ARBA00023237"/>
    </source>
</evidence>
<evidence type="ECO:0000313" key="8">
    <source>
        <dbReference type="Proteomes" id="UP000231693"/>
    </source>
</evidence>
<evidence type="ECO:0000259" key="6">
    <source>
        <dbReference type="PROSITE" id="PS51123"/>
    </source>
</evidence>
<dbReference type="CDD" id="cd07185">
    <property type="entry name" value="OmpA_C-like"/>
    <property type="match status" value="1"/>
</dbReference>
<gene>
    <name evidence="7" type="ORF">CLV28_2220</name>
</gene>
<evidence type="ECO:0000256" key="4">
    <source>
        <dbReference type="PROSITE-ProRule" id="PRU00473"/>
    </source>
</evidence>
<comment type="caution">
    <text evidence="7">The sequence shown here is derived from an EMBL/GenBank/DDBJ whole genome shotgun (WGS) entry which is preliminary data.</text>
</comment>
<keyword evidence="2 4" id="KW-0472">Membrane</keyword>
<dbReference type="Proteomes" id="UP000231693">
    <property type="component" value="Unassembled WGS sequence"/>
</dbReference>
<feature type="chain" id="PRO_5014857607" evidence="5">
    <location>
        <begin position="35"/>
        <end position="370"/>
    </location>
</feature>
<evidence type="ECO:0000256" key="5">
    <source>
        <dbReference type="SAM" id="SignalP"/>
    </source>
</evidence>
<feature type="domain" description="OmpA-like" evidence="6">
    <location>
        <begin position="250"/>
        <end position="367"/>
    </location>
</feature>
<dbReference type="InterPro" id="IPR050330">
    <property type="entry name" value="Bact_OuterMem_StrucFunc"/>
</dbReference>
<proteinExistence type="predicted"/>
<keyword evidence="8" id="KW-1185">Reference proteome</keyword>
<dbReference type="InterPro" id="IPR006665">
    <property type="entry name" value="OmpA-like"/>
</dbReference>
<dbReference type="SUPFAM" id="SSF103088">
    <property type="entry name" value="OmpA-like"/>
    <property type="match status" value="1"/>
</dbReference>
<dbReference type="InterPro" id="IPR036737">
    <property type="entry name" value="OmpA-like_sf"/>
</dbReference>
<reference evidence="7 8" key="1">
    <citation type="submission" date="2017-11" db="EMBL/GenBank/DDBJ databases">
        <title>Genomic Encyclopedia of Archaeal and Bacterial Type Strains, Phase II (KMG-II): From Individual Species to Whole Genera.</title>
        <authorList>
            <person name="Goeker M."/>
        </authorList>
    </citation>
    <scope>NUCLEOTIDE SEQUENCE [LARGE SCALE GENOMIC DNA]</scope>
    <source>
        <strain evidence="7 8">DSM 25478</strain>
    </source>
</reference>
<protein>
    <submittedName>
        <fullName evidence="7">Outer membrane protein OmpA-like peptidoglycan-associated protein</fullName>
    </submittedName>
</protein>
<accession>A0A2M9CEV4</accession>
<evidence type="ECO:0000256" key="2">
    <source>
        <dbReference type="ARBA" id="ARBA00023136"/>
    </source>
</evidence>
<dbReference type="PANTHER" id="PTHR30329">
    <property type="entry name" value="STATOR ELEMENT OF FLAGELLAR MOTOR COMPLEX"/>
    <property type="match status" value="1"/>
</dbReference>
<dbReference type="PRINTS" id="PR01021">
    <property type="entry name" value="OMPADOMAIN"/>
</dbReference>
<dbReference type="InterPro" id="IPR006664">
    <property type="entry name" value="OMP_bac"/>
</dbReference>
<dbReference type="Gene3D" id="3.30.1330.60">
    <property type="entry name" value="OmpA-like domain"/>
    <property type="match status" value="1"/>
</dbReference>
<dbReference type="PROSITE" id="PS51123">
    <property type="entry name" value="OMPA_2"/>
    <property type="match status" value="1"/>
</dbReference>
<organism evidence="7 8">
    <name type="scientific">Sediminihabitans luteus</name>
    <dbReference type="NCBI Taxonomy" id="1138585"/>
    <lineage>
        <taxon>Bacteria</taxon>
        <taxon>Bacillati</taxon>
        <taxon>Actinomycetota</taxon>
        <taxon>Actinomycetes</taxon>
        <taxon>Micrococcales</taxon>
        <taxon>Cellulomonadaceae</taxon>
        <taxon>Sediminihabitans</taxon>
    </lineage>
</organism>
<keyword evidence="3" id="KW-0998">Cell outer membrane</keyword>
<name>A0A2M9CEV4_9CELL</name>
<evidence type="ECO:0000256" key="1">
    <source>
        <dbReference type="ARBA" id="ARBA00004442"/>
    </source>
</evidence>
<dbReference type="AlphaFoldDB" id="A0A2M9CEV4"/>
<dbReference type="EMBL" id="PGFE01000003">
    <property type="protein sequence ID" value="PJJ70385.1"/>
    <property type="molecule type" value="Genomic_DNA"/>
</dbReference>
<feature type="signal peptide" evidence="5">
    <location>
        <begin position="1"/>
        <end position="34"/>
    </location>
</feature>
<dbReference type="Pfam" id="PF00691">
    <property type="entry name" value="OmpA"/>
    <property type="match status" value="1"/>
</dbReference>
<dbReference type="PANTHER" id="PTHR30329:SF21">
    <property type="entry name" value="LIPOPROTEIN YIAD-RELATED"/>
    <property type="match status" value="1"/>
</dbReference>
<sequence>MGRAARFTVPSRGTATLALLAVVLVAAPAAPAGADDGGIDLAHGTVLVDGTEVPLQGRFAYPTFGLAEDPVIRGVVHGVYRVDGATALYYSLGEDTVGMGFGEANPFPSDIQEASVYGYNMASSVELVDVGTLQGFRPLVVDGQALTSSSTDLEAGPGQLVVAWALFPELPEGTTTVDVQIGRGAVVADVPVGDGALAPVVPEAAPVLGTGWPALAPSDQVGAADPAASTFDLARRTSDVEGVAQSAETAEEVEVTLDANVLFDKGSATLSSAARSTLDDVAADIAARGTGTVVITGHTDSDGSDADNQVLSEDRADAVLSVLEPASGDAVTFTTAGKGESAPVASNATPEGQQANRRVTVVYSVQGDAR</sequence>